<dbReference type="Pfam" id="PF01753">
    <property type="entry name" value="zf-MYND"/>
    <property type="match status" value="1"/>
</dbReference>
<dbReference type="Gene3D" id="6.10.140.2220">
    <property type="match status" value="1"/>
</dbReference>
<evidence type="ECO:0000256" key="3">
    <source>
        <dbReference type="ARBA" id="ARBA00022833"/>
    </source>
</evidence>
<name>A0A8H3UP35_VENIN</name>
<dbReference type="GO" id="GO:0000981">
    <property type="term" value="F:DNA-binding transcription factor activity, RNA polymerase II-specific"/>
    <property type="evidence" value="ECO:0007669"/>
    <property type="project" value="TreeGrafter"/>
</dbReference>
<dbReference type="GO" id="GO:0008270">
    <property type="term" value="F:zinc ion binding"/>
    <property type="evidence" value="ECO:0007669"/>
    <property type="project" value="UniProtKB-KW"/>
</dbReference>
<reference evidence="6 7" key="1">
    <citation type="submission" date="2019-11" db="EMBL/GenBank/DDBJ databases">
        <title>Venturia inaequalis Genome Resource.</title>
        <authorList>
            <person name="Lichtner F.J."/>
        </authorList>
    </citation>
    <scope>NUCLEOTIDE SEQUENCE [LARGE SCALE GENOMIC DNA]</scope>
    <source>
        <strain evidence="6">Bline_iso_100314</strain>
    </source>
</reference>
<evidence type="ECO:0000256" key="4">
    <source>
        <dbReference type="PROSITE-ProRule" id="PRU00134"/>
    </source>
</evidence>
<dbReference type="PANTHER" id="PTHR10237:SF14">
    <property type="entry name" value="MYND-TYPE DOMAIN-CONTAINING PROTEIN"/>
    <property type="match status" value="1"/>
</dbReference>
<protein>
    <recommendedName>
        <fullName evidence="5">MYND-type domain-containing protein</fullName>
    </recommendedName>
</protein>
<keyword evidence="2 4" id="KW-0863">Zinc-finger</keyword>
<gene>
    <name evidence="6" type="ORF">BLS_003114</name>
</gene>
<proteinExistence type="predicted"/>
<keyword evidence="3" id="KW-0862">Zinc</keyword>
<keyword evidence="1" id="KW-0479">Metal-binding</keyword>
<dbReference type="Proteomes" id="UP000433883">
    <property type="component" value="Unassembled WGS sequence"/>
</dbReference>
<comment type="caution">
    <text evidence="6">The sequence shown here is derived from an EMBL/GenBank/DDBJ whole genome shotgun (WGS) entry which is preliminary data.</text>
</comment>
<feature type="domain" description="MYND-type" evidence="5">
    <location>
        <begin position="124"/>
        <end position="166"/>
    </location>
</feature>
<evidence type="ECO:0000259" key="5">
    <source>
        <dbReference type="PROSITE" id="PS50865"/>
    </source>
</evidence>
<accession>A0A8H3UP35</accession>
<dbReference type="PANTHER" id="PTHR10237">
    <property type="entry name" value="DEFORMED EPIDERMAL AUTOREGULATORY FACTOR 1 HOMOLOG SUPPRESSIN"/>
    <property type="match status" value="1"/>
</dbReference>
<dbReference type="InterPro" id="IPR024119">
    <property type="entry name" value="TF_DEAF-1"/>
</dbReference>
<evidence type="ECO:0000256" key="1">
    <source>
        <dbReference type="ARBA" id="ARBA00022723"/>
    </source>
</evidence>
<evidence type="ECO:0000313" key="7">
    <source>
        <dbReference type="Proteomes" id="UP000433883"/>
    </source>
</evidence>
<dbReference type="AlphaFoldDB" id="A0A8H3UP35"/>
<evidence type="ECO:0000256" key="2">
    <source>
        <dbReference type="ARBA" id="ARBA00022771"/>
    </source>
</evidence>
<sequence length="203" mass="22388">MAPIRTFDLVLPQGEQGTRALTCALGTLGPNAWFLIRISPPLDQDDAREYSSIAALAVADENPAPSANGNPIFALKNYSENKGYLELLESAGLIRHTGRTIPQGFVQLEMVEVAVPKEELIKICGGCGAWEEVEQPRFSRCKRCKSKNYCSQNCQKDDWKDHKGLCREGMTEAEVSAAQQARERIVAQSALQDMGFRTIGSNR</sequence>
<evidence type="ECO:0000313" key="6">
    <source>
        <dbReference type="EMBL" id="KAE9974462.1"/>
    </source>
</evidence>
<dbReference type="PROSITE" id="PS50865">
    <property type="entry name" value="ZF_MYND_2"/>
    <property type="match status" value="1"/>
</dbReference>
<dbReference type="InterPro" id="IPR002893">
    <property type="entry name" value="Znf_MYND"/>
</dbReference>
<dbReference type="SUPFAM" id="SSF144232">
    <property type="entry name" value="HIT/MYND zinc finger-like"/>
    <property type="match status" value="1"/>
</dbReference>
<dbReference type="PROSITE" id="PS01360">
    <property type="entry name" value="ZF_MYND_1"/>
    <property type="match status" value="1"/>
</dbReference>
<dbReference type="GO" id="GO:0005634">
    <property type="term" value="C:nucleus"/>
    <property type="evidence" value="ECO:0007669"/>
    <property type="project" value="TreeGrafter"/>
</dbReference>
<organism evidence="6 7">
    <name type="scientific">Venturia inaequalis</name>
    <name type="common">Apple scab fungus</name>
    <dbReference type="NCBI Taxonomy" id="5025"/>
    <lineage>
        <taxon>Eukaryota</taxon>
        <taxon>Fungi</taxon>
        <taxon>Dikarya</taxon>
        <taxon>Ascomycota</taxon>
        <taxon>Pezizomycotina</taxon>
        <taxon>Dothideomycetes</taxon>
        <taxon>Pleosporomycetidae</taxon>
        <taxon>Venturiales</taxon>
        <taxon>Venturiaceae</taxon>
        <taxon>Venturia</taxon>
    </lineage>
</organism>
<dbReference type="EMBL" id="WNWQ01000205">
    <property type="protein sequence ID" value="KAE9974462.1"/>
    <property type="molecule type" value="Genomic_DNA"/>
</dbReference>